<dbReference type="PANTHER" id="PTHR33975:SF2">
    <property type="entry name" value="MYELIN-ASSOCIATED OLIGODENDROCYTE BASIC PROTEIN"/>
    <property type="match status" value="1"/>
</dbReference>
<gene>
    <name evidence="3" type="ORF">M0R45_028187</name>
</gene>
<accession>A0AAW1W6J7</accession>
<organism evidence="3 4">
    <name type="scientific">Rubus argutus</name>
    <name type="common">Southern blackberry</name>
    <dbReference type="NCBI Taxonomy" id="59490"/>
    <lineage>
        <taxon>Eukaryota</taxon>
        <taxon>Viridiplantae</taxon>
        <taxon>Streptophyta</taxon>
        <taxon>Embryophyta</taxon>
        <taxon>Tracheophyta</taxon>
        <taxon>Spermatophyta</taxon>
        <taxon>Magnoliopsida</taxon>
        <taxon>eudicotyledons</taxon>
        <taxon>Gunneridae</taxon>
        <taxon>Pentapetalae</taxon>
        <taxon>rosids</taxon>
        <taxon>fabids</taxon>
        <taxon>Rosales</taxon>
        <taxon>Rosaceae</taxon>
        <taxon>Rosoideae</taxon>
        <taxon>Rosoideae incertae sedis</taxon>
        <taxon>Rubus</taxon>
    </lineage>
</organism>
<keyword evidence="2" id="KW-0732">Signal</keyword>
<feature type="transmembrane region" description="Helical" evidence="1">
    <location>
        <begin position="64"/>
        <end position="84"/>
    </location>
</feature>
<dbReference type="Pfam" id="PF07466">
    <property type="entry name" value="DUF1517"/>
    <property type="match status" value="1"/>
</dbReference>
<keyword evidence="4" id="KW-1185">Reference proteome</keyword>
<comment type="caution">
    <text evidence="3">The sequence shown here is derived from an EMBL/GenBank/DDBJ whole genome shotgun (WGS) entry which is preliminary data.</text>
</comment>
<dbReference type="GO" id="GO:0009507">
    <property type="term" value="C:chloroplast"/>
    <property type="evidence" value="ECO:0007669"/>
    <property type="project" value="TreeGrafter"/>
</dbReference>
<proteinExistence type="predicted"/>
<evidence type="ECO:0000256" key="1">
    <source>
        <dbReference type="SAM" id="Phobius"/>
    </source>
</evidence>
<feature type="chain" id="PRO_5043822486" evidence="2">
    <location>
        <begin position="20"/>
        <end position="236"/>
    </location>
</feature>
<name>A0AAW1W6J7_RUBAR</name>
<protein>
    <submittedName>
        <fullName evidence="3">Uncharacterized protein</fullName>
    </submittedName>
</protein>
<dbReference type="EMBL" id="JBEDUW010000006">
    <property type="protein sequence ID" value="KAK9919600.1"/>
    <property type="molecule type" value="Genomic_DNA"/>
</dbReference>
<dbReference type="Proteomes" id="UP001457282">
    <property type="component" value="Unassembled WGS sequence"/>
</dbReference>
<evidence type="ECO:0000313" key="3">
    <source>
        <dbReference type="EMBL" id="KAK9919600.1"/>
    </source>
</evidence>
<keyword evidence="1" id="KW-0812">Transmembrane</keyword>
<evidence type="ECO:0000313" key="4">
    <source>
        <dbReference type="Proteomes" id="UP001457282"/>
    </source>
</evidence>
<feature type="signal peptide" evidence="2">
    <location>
        <begin position="1"/>
        <end position="19"/>
    </location>
</feature>
<keyword evidence="1" id="KW-1133">Transmembrane helix</keyword>
<reference evidence="3 4" key="1">
    <citation type="journal article" date="2023" name="G3 (Bethesda)">
        <title>A chromosome-length genome assembly and annotation of blackberry (Rubus argutus, cv. 'Hillquist').</title>
        <authorList>
            <person name="Bruna T."/>
            <person name="Aryal R."/>
            <person name="Dudchenko O."/>
            <person name="Sargent D.J."/>
            <person name="Mead D."/>
            <person name="Buti M."/>
            <person name="Cavallini A."/>
            <person name="Hytonen T."/>
            <person name="Andres J."/>
            <person name="Pham M."/>
            <person name="Weisz D."/>
            <person name="Mascagni F."/>
            <person name="Usai G."/>
            <person name="Natali L."/>
            <person name="Bassil N."/>
            <person name="Fernandez G.E."/>
            <person name="Lomsadze A."/>
            <person name="Armour M."/>
            <person name="Olukolu B."/>
            <person name="Poorten T."/>
            <person name="Britton C."/>
            <person name="Davik J."/>
            <person name="Ashrafi H."/>
            <person name="Aiden E.L."/>
            <person name="Borodovsky M."/>
            <person name="Worthington M."/>
        </authorList>
    </citation>
    <scope>NUCLEOTIDE SEQUENCE [LARGE SCALE GENOMIC DNA]</scope>
    <source>
        <strain evidence="3">PI 553951</strain>
    </source>
</reference>
<keyword evidence="1" id="KW-0472">Membrane</keyword>
<dbReference type="InterPro" id="IPR010903">
    <property type="entry name" value="DUF1517"/>
</dbReference>
<evidence type="ECO:0000256" key="2">
    <source>
        <dbReference type="SAM" id="SignalP"/>
    </source>
</evidence>
<dbReference type="PANTHER" id="PTHR33975">
    <property type="entry name" value="MYELIN-ASSOCIATED OLIGODENDROCYTE BASIC PROTEIN"/>
    <property type="match status" value="1"/>
</dbReference>
<feature type="transmembrane region" description="Helical" evidence="1">
    <location>
        <begin position="29"/>
        <end position="52"/>
    </location>
</feature>
<sequence length="236" mass="26622">MVAMVLGLLVMFDRNQALADSIGRVGSSLPLHYLNLVLSVIGFGMSYCLFLFGVPSKFEWRLSAFLKLCFLNSLGVAFACWAYNRSTSSVLKLQVAFLSTGRTLQRDLDRITKTTDTGNGDYHSSFNHVMTETSVSSMLFAIEVRNMSYETWQIEQKSYGSHSQYIVVTILVFAYGRYELPTINDSADLKEALQKLGSIRCSDNLSAIEVLWTPQKETDSLSEQQLNKDYPLLRNF</sequence>
<dbReference type="InterPro" id="IPR053023">
    <property type="entry name" value="FLAP_modulator"/>
</dbReference>
<dbReference type="AlphaFoldDB" id="A0AAW1W6J7"/>